<dbReference type="STRING" id="1122172.GCA_000373045_01731"/>
<dbReference type="Gene3D" id="3.40.50.300">
    <property type="entry name" value="P-loop containing nucleotide triphosphate hydrolases"/>
    <property type="match status" value="2"/>
</dbReference>
<dbReference type="RefSeq" id="WP_018451343.1">
    <property type="nucleotide sequence ID" value="NZ_AP019827.1"/>
</dbReference>
<dbReference type="KEGG" id="lsz:JCM16776_0235"/>
<dbReference type="Pfam" id="PF13175">
    <property type="entry name" value="AAA_15"/>
    <property type="match status" value="1"/>
</dbReference>
<protein>
    <submittedName>
        <fullName evidence="2">DNA replication and repair protein RecF</fullName>
    </submittedName>
</protein>
<feature type="domain" description="Endonuclease GajA/Old nuclease/RecF-like AAA" evidence="1">
    <location>
        <begin position="1"/>
        <end position="377"/>
    </location>
</feature>
<name>A0A510JL37_9FUSO</name>
<dbReference type="InterPro" id="IPR041685">
    <property type="entry name" value="AAA_GajA/Old/RecF-like"/>
</dbReference>
<dbReference type="AlphaFoldDB" id="A0A510JL37"/>
<dbReference type="Proteomes" id="UP000322617">
    <property type="component" value="Chromosome"/>
</dbReference>
<dbReference type="SUPFAM" id="SSF52540">
    <property type="entry name" value="P-loop containing nucleoside triphosphate hydrolases"/>
    <property type="match status" value="1"/>
</dbReference>
<proteinExistence type="predicted"/>
<dbReference type="InterPro" id="IPR027417">
    <property type="entry name" value="P-loop_NTPase"/>
</dbReference>
<organism evidence="2 3">
    <name type="scientific">Leptotrichia shahii</name>
    <dbReference type="NCBI Taxonomy" id="157691"/>
    <lineage>
        <taxon>Bacteria</taxon>
        <taxon>Fusobacteriati</taxon>
        <taxon>Fusobacteriota</taxon>
        <taxon>Fusobacteriia</taxon>
        <taxon>Fusobacteriales</taxon>
        <taxon>Leptotrichiaceae</taxon>
        <taxon>Leptotrichia</taxon>
    </lineage>
</organism>
<reference evidence="2 3" key="1">
    <citation type="submission" date="2019-07" db="EMBL/GenBank/DDBJ databases">
        <title>Complete Genome Sequence of Leptotrichia shahii Strain JCM 16776.</title>
        <authorList>
            <person name="Watanabe S."/>
            <person name="Cui L."/>
        </authorList>
    </citation>
    <scope>NUCLEOTIDE SEQUENCE [LARGE SCALE GENOMIC DNA]</scope>
    <source>
        <strain evidence="2 3">JCM16776</strain>
    </source>
</reference>
<gene>
    <name evidence="2" type="primary">recF</name>
    <name evidence="2" type="ORF">JCM16776_0235</name>
</gene>
<keyword evidence="3" id="KW-1185">Reference proteome</keyword>
<sequence>MKLKSIKLENFKNIKNSKIEFKSNNLSAIYGPNGSGKTAVIEAIEVVREYFLIDKPDFMEKELDEKLKNFIKIGETTTSIELEIEGETKKYKIILNFSKDKFNNILPMEEKILYKNADKKRETYKKLISFKSYETQQIKLKKSESINIIEKILKQQETSKLSINLENVNLNSYLGIIFSQIIENQKSENKIELNDELENVLINFLEIENYLTKIFVITLENQAITNLKIFLNMNIHLENSQGTIPITLNQNNNFYSENIAEAIINTVKQINGIFKAIIPDSELVCEIEGERITEKEKEKGINLYIIKKGDKISIKNESVGIQKIVSILSALIYCIQDENALVVIDELDAHIFEYLLAVILEQISKIAKGQLIFTAHNLSPMERLKGENIIVTSLDEDKINYSYFKRISKTTNLRQKYIRSQAIWSEDNINPLNISETEIALYMRKLVK</sequence>
<evidence type="ECO:0000313" key="2">
    <source>
        <dbReference type="EMBL" id="BBM40032.1"/>
    </source>
</evidence>
<dbReference type="GO" id="GO:0006302">
    <property type="term" value="P:double-strand break repair"/>
    <property type="evidence" value="ECO:0007669"/>
    <property type="project" value="TreeGrafter"/>
</dbReference>
<dbReference type="GO" id="GO:0000731">
    <property type="term" value="P:DNA synthesis involved in DNA repair"/>
    <property type="evidence" value="ECO:0007669"/>
    <property type="project" value="TreeGrafter"/>
</dbReference>
<evidence type="ECO:0000259" key="1">
    <source>
        <dbReference type="Pfam" id="PF13175"/>
    </source>
</evidence>
<dbReference type="PANTHER" id="PTHR32182:SF22">
    <property type="entry name" value="ATP-DEPENDENT ENDONUCLEASE, OLD FAMILY-RELATED"/>
    <property type="match status" value="1"/>
</dbReference>
<accession>A0A510JL37</accession>
<evidence type="ECO:0000313" key="3">
    <source>
        <dbReference type="Proteomes" id="UP000322617"/>
    </source>
</evidence>
<dbReference type="EMBL" id="AP019827">
    <property type="protein sequence ID" value="BBM40032.1"/>
    <property type="molecule type" value="Genomic_DNA"/>
</dbReference>
<dbReference type="PANTHER" id="PTHR32182">
    <property type="entry name" value="DNA REPLICATION AND REPAIR PROTEIN RECF"/>
    <property type="match status" value="1"/>
</dbReference>